<feature type="domain" description="Glutamine amidotransferase type-2" evidence="9">
    <location>
        <begin position="1"/>
        <end position="163"/>
    </location>
</feature>
<dbReference type="CDD" id="cd00712">
    <property type="entry name" value="AsnB"/>
    <property type="match status" value="1"/>
</dbReference>
<dbReference type="Proteomes" id="UP000597656">
    <property type="component" value="Unassembled WGS sequence"/>
</dbReference>
<dbReference type="InterPro" id="IPR014729">
    <property type="entry name" value="Rossmann-like_a/b/a_fold"/>
</dbReference>
<dbReference type="Pfam" id="PF13537">
    <property type="entry name" value="GATase_7"/>
    <property type="match status" value="1"/>
</dbReference>
<keyword evidence="6" id="KW-0028">Amino-acid biosynthesis</keyword>
<dbReference type="SUPFAM" id="SSF52402">
    <property type="entry name" value="Adenine nucleotide alpha hydrolases-like"/>
    <property type="match status" value="1"/>
</dbReference>
<dbReference type="Gene3D" id="3.40.50.620">
    <property type="entry name" value="HUPs"/>
    <property type="match status" value="1"/>
</dbReference>
<evidence type="ECO:0000256" key="8">
    <source>
        <dbReference type="ARBA" id="ARBA00048741"/>
    </source>
</evidence>
<evidence type="ECO:0000256" key="5">
    <source>
        <dbReference type="ARBA" id="ARBA00022840"/>
    </source>
</evidence>
<evidence type="ECO:0000256" key="1">
    <source>
        <dbReference type="ARBA" id="ARBA00005187"/>
    </source>
</evidence>
<dbReference type="InterPro" id="IPR033738">
    <property type="entry name" value="AsnB_N"/>
</dbReference>
<dbReference type="SUPFAM" id="SSF56235">
    <property type="entry name" value="N-terminal nucleophile aminohydrolases (Ntn hydrolases)"/>
    <property type="match status" value="1"/>
</dbReference>
<dbReference type="PROSITE" id="PS51278">
    <property type="entry name" value="GATASE_TYPE_2"/>
    <property type="match status" value="1"/>
</dbReference>
<dbReference type="InterPro" id="IPR017932">
    <property type="entry name" value="GATase_2_dom"/>
</dbReference>
<keyword evidence="11" id="KW-1185">Reference proteome</keyword>
<dbReference type="CDD" id="cd01991">
    <property type="entry name" value="Asn_synthase_B_C"/>
    <property type="match status" value="1"/>
</dbReference>
<evidence type="ECO:0000313" key="11">
    <source>
        <dbReference type="Proteomes" id="UP000597656"/>
    </source>
</evidence>
<proteinExistence type="inferred from homology"/>
<keyword evidence="5" id="KW-0067">ATP-binding</keyword>
<evidence type="ECO:0000256" key="3">
    <source>
        <dbReference type="ARBA" id="ARBA00012737"/>
    </source>
</evidence>
<dbReference type="PIRSF" id="PIRSF001589">
    <property type="entry name" value="Asn_synthetase_glu-h"/>
    <property type="match status" value="1"/>
</dbReference>
<comment type="pathway">
    <text evidence="1">Amino-acid biosynthesis; L-asparagine biosynthesis; L-asparagine from L-aspartate (L-Gln route): step 1/1.</text>
</comment>
<sequence length="536" mass="58591">MFGMNLLAVVSTGVECGPYTDHASGVMLTFNGEVYNYRELAARWSVPLDRATTDAHVILRGYLLHGADFLTQLVGMFALAVHDPRTSQVLLARDRFGEKPLYYQANRDALHFASEIKALAALAPVSPRVPDSFWALETTTGSATLFDGAELLEPGTFLVFDLRTGSGRVTRYWAPESVEHDGADVRAALDTALERTRPSEPFALMLSGGLDSAVLAATMRPDVLVTVGYPGEDRLDETADARLVADSLGIPLVTVLPTAADFAARAEEIVRALDHPVGNASLLSEFMLYERVAEMGLRVVVGGTGPDELLLGYVRHAILLDGPLGDGAAGLESYAPLRDKFKRHSMSRRSAAERYYRLILRGPDVDGSVRRLVHGVFAGAPDVARALSITDLLTAFPPLMLTSDKLSSHFGLERRSPYLDHEFAECCYALPLTRKRTPLLGLKAVLREVAADVGVPRSIWEAVDKRGFASPVPFWLDNELAAWSRTWTGGRNQQHDAGTGGGRYDRARMMAVLMGIWRHQWTSPTDVVKGEQYVAV</sequence>
<dbReference type="Pfam" id="PF00733">
    <property type="entry name" value="Asn_synthase"/>
    <property type="match status" value="1"/>
</dbReference>
<protein>
    <recommendedName>
        <fullName evidence="3">asparagine synthase (glutamine-hydrolyzing)</fullName>
        <ecNumber evidence="3">6.3.5.4</ecNumber>
    </recommendedName>
</protein>
<dbReference type="InterPro" id="IPR001962">
    <property type="entry name" value="Asn_synthase"/>
</dbReference>
<evidence type="ECO:0000259" key="9">
    <source>
        <dbReference type="PROSITE" id="PS51278"/>
    </source>
</evidence>
<evidence type="ECO:0000256" key="7">
    <source>
        <dbReference type="ARBA" id="ARBA00022962"/>
    </source>
</evidence>
<keyword evidence="7" id="KW-0315">Glutamine amidotransferase</keyword>
<evidence type="ECO:0000256" key="6">
    <source>
        <dbReference type="ARBA" id="ARBA00022888"/>
    </source>
</evidence>
<comment type="catalytic activity">
    <reaction evidence="8">
        <text>L-aspartate + L-glutamine + ATP + H2O = L-asparagine + L-glutamate + AMP + diphosphate + H(+)</text>
        <dbReference type="Rhea" id="RHEA:12228"/>
        <dbReference type="ChEBI" id="CHEBI:15377"/>
        <dbReference type="ChEBI" id="CHEBI:15378"/>
        <dbReference type="ChEBI" id="CHEBI:29985"/>
        <dbReference type="ChEBI" id="CHEBI:29991"/>
        <dbReference type="ChEBI" id="CHEBI:30616"/>
        <dbReference type="ChEBI" id="CHEBI:33019"/>
        <dbReference type="ChEBI" id="CHEBI:58048"/>
        <dbReference type="ChEBI" id="CHEBI:58359"/>
        <dbReference type="ChEBI" id="CHEBI:456215"/>
        <dbReference type="EC" id="6.3.5.4"/>
    </reaction>
</comment>
<dbReference type="InterPro" id="IPR029055">
    <property type="entry name" value="Ntn_hydrolases_N"/>
</dbReference>
<dbReference type="PANTHER" id="PTHR43284">
    <property type="entry name" value="ASPARAGINE SYNTHETASE (GLUTAMINE-HYDROLYZING)"/>
    <property type="match status" value="1"/>
</dbReference>
<dbReference type="InterPro" id="IPR051786">
    <property type="entry name" value="ASN_synthetase/amidase"/>
</dbReference>
<keyword evidence="4" id="KW-0547">Nucleotide-binding</keyword>
<accession>A0ABQ2HRF9</accession>
<gene>
    <name evidence="10" type="primary">wbmI</name>
    <name evidence="10" type="ORF">GCM10011609_27900</name>
</gene>
<reference evidence="11" key="1">
    <citation type="journal article" date="2019" name="Int. J. Syst. Evol. Microbiol.">
        <title>The Global Catalogue of Microorganisms (GCM) 10K type strain sequencing project: providing services to taxonomists for standard genome sequencing and annotation.</title>
        <authorList>
            <consortium name="The Broad Institute Genomics Platform"/>
            <consortium name="The Broad Institute Genome Sequencing Center for Infectious Disease"/>
            <person name="Wu L."/>
            <person name="Ma J."/>
        </authorList>
    </citation>
    <scope>NUCLEOTIDE SEQUENCE [LARGE SCALE GENOMIC DNA]</scope>
    <source>
        <strain evidence="11">CGMCC 4.7319</strain>
    </source>
</reference>
<keyword evidence="6" id="KW-0061">Asparagine biosynthesis</keyword>
<dbReference type="EC" id="6.3.5.4" evidence="3"/>
<comment type="similarity">
    <text evidence="2">Belongs to the asparagine synthetase family.</text>
</comment>
<evidence type="ECO:0000256" key="4">
    <source>
        <dbReference type="ARBA" id="ARBA00022741"/>
    </source>
</evidence>
<dbReference type="EMBL" id="BMNC01000003">
    <property type="protein sequence ID" value="GGM89441.1"/>
    <property type="molecule type" value="Genomic_DNA"/>
</dbReference>
<evidence type="ECO:0000256" key="2">
    <source>
        <dbReference type="ARBA" id="ARBA00005752"/>
    </source>
</evidence>
<name>A0ABQ2HRF9_9PSEU</name>
<evidence type="ECO:0000313" key="10">
    <source>
        <dbReference type="EMBL" id="GGM89441.1"/>
    </source>
</evidence>
<dbReference type="Gene3D" id="3.60.20.10">
    <property type="entry name" value="Glutamine Phosphoribosylpyrophosphate, subunit 1, domain 1"/>
    <property type="match status" value="1"/>
</dbReference>
<comment type="caution">
    <text evidence="10">The sequence shown here is derived from an EMBL/GenBank/DDBJ whole genome shotgun (WGS) entry which is preliminary data.</text>
</comment>
<organism evidence="10 11">
    <name type="scientific">Lentzea pudingi</name>
    <dbReference type="NCBI Taxonomy" id="1789439"/>
    <lineage>
        <taxon>Bacteria</taxon>
        <taxon>Bacillati</taxon>
        <taxon>Actinomycetota</taxon>
        <taxon>Actinomycetes</taxon>
        <taxon>Pseudonocardiales</taxon>
        <taxon>Pseudonocardiaceae</taxon>
        <taxon>Lentzea</taxon>
    </lineage>
</organism>
<dbReference type="PANTHER" id="PTHR43284:SF1">
    <property type="entry name" value="ASPARAGINE SYNTHETASE"/>
    <property type="match status" value="1"/>
</dbReference>
<dbReference type="InterPro" id="IPR006426">
    <property type="entry name" value="Asn_synth_AEB"/>
</dbReference>